<dbReference type="Gene3D" id="3.40.50.2300">
    <property type="match status" value="2"/>
</dbReference>
<dbReference type="PANTHER" id="PTHR46847">
    <property type="entry name" value="D-ALLOSE-BINDING PERIPLASMIC PROTEIN-RELATED"/>
    <property type="match status" value="1"/>
</dbReference>
<keyword evidence="3 4" id="KW-0732">Signal</keyword>
<evidence type="ECO:0000256" key="3">
    <source>
        <dbReference type="ARBA" id="ARBA00022729"/>
    </source>
</evidence>
<comment type="subcellular location">
    <subcellularLocation>
        <location evidence="1">Cell envelope</location>
    </subcellularLocation>
</comment>
<dbReference type="Proteomes" id="UP000229329">
    <property type="component" value="Unassembled WGS sequence"/>
</dbReference>
<dbReference type="InterPro" id="IPR028082">
    <property type="entry name" value="Peripla_BP_I"/>
</dbReference>
<protein>
    <submittedName>
        <fullName evidence="6">ABC transporter substrate-binding protein</fullName>
    </submittedName>
</protein>
<organism evidence="6 7">
    <name type="scientific">Conservatibacter flavescens</name>
    <dbReference type="NCBI Taxonomy" id="28161"/>
    <lineage>
        <taxon>Bacteria</taxon>
        <taxon>Pseudomonadati</taxon>
        <taxon>Pseudomonadota</taxon>
        <taxon>Gammaproteobacteria</taxon>
        <taxon>Pasteurellales</taxon>
        <taxon>Pasteurellaceae</taxon>
        <taxon>Conservatibacter</taxon>
    </lineage>
</organism>
<keyword evidence="7" id="KW-1185">Reference proteome</keyword>
<evidence type="ECO:0000313" key="7">
    <source>
        <dbReference type="Proteomes" id="UP000229329"/>
    </source>
</evidence>
<dbReference type="SUPFAM" id="SSF53822">
    <property type="entry name" value="Periplasmic binding protein-like I"/>
    <property type="match status" value="1"/>
</dbReference>
<dbReference type="Pfam" id="PF13407">
    <property type="entry name" value="Peripla_BP_4"/>
    <property type="match status" value="1"/>
</dbReference>
<feature type="chain" id="PRO_5014792730" evidence="4">
    <location>
        <begin position="21"/>
        <end position="318"/>
    </location>
</feature>
<dbReference type="OrthoDB" id="9773673at2"/>
<accession>A0A2M8S2X5</accession>
<evidence type="ECO:0000256" key="1">
    <source>
        <dbReference type="ARBA" id="ARBA00004196"/>
    </source>
</evidence>
<evidence type="ECO:0000259" key="5">
    <source>
        <dbReference type="Pfam" id="PF13407"/>
    </source>
</evidence>
<dbReference type="PANTHER" id="PTHR46847:SF1">
    <property type="entry name" value="D-ALLOSE-BINDING PERIPLASMIC PROTEIN-RELATED"/>
    <property type="match status" value="1"/>
</dbReference>
<evidence type="ECO:0000256" key="2">
    <source>
        <dbReference type="ARBA" id="ARBA00007639"/>
    </source>
</evidence>
<feature type="signal peptide" evidence="4">
    <location>
        <begin position="1"/>
        <end position="20"/>
    </location>
</feature>
<dbReference type="GO" id="GO:0030313">
    <property type="term" value="C:cell envelope"/>
    <property type="evidence" value="ECO:0007669"/>
    <property type="project" value="UniProtKB-SubCell"/>
</dbReference>
<dbReference type="RefSeq" id="WP_100288607.1">
    <property type="nucleotide sequence ID" value="NZ_PHHA01000010.1"/>
</dbReference>
<evidence type="ECO:0000313" key="6">
    <source>
        <dbReference type="EMBL" id="PJG85486.1"/>
    </source>
</evidence>
<name>A0A2M8S2X5_9PAST</name>
<reference evidence="6 7" key="1">
    <citation type="submission" date="2017-11" db="EMBL/GenBank/DDBJ databases">
        <title>Reclassification of Bisgaard taxon 7 as Conservatibacter flavescens gen. nov., sp. nov.</title>
        <authorList>
            <person name="Christensen H."/>
        </authorList>
    </citation>
    <scope>NUCLEOTIDE SEQUENCE [LARGE SCALE GENOMIC DNA]</scope>
    <source>
        <strain evidence="6 7">7_4</strain>
    </source>
</reference>
<dbReference type="GO" id="GO:0030246">
    <property type="term" value="F:carbohydrate binding"/>
    <property type="evidence" value="ECO:0007669"/>
    <property type="project" value="UniProtKB-ARBA"/>
</dbReference>
<dbReference type="GO" id="GO:0055085">
    <property type="term" value="P:transmembrane transport"/>
    <property type="evidence" value="ECO:0007669"/>
    <property type="project" value="UniProtKB-ARBA"/>
</dbReference>
<dbReference type="AlphaFoldDB" id="A0A2M8S2X5"/>
<sequence length="318" mass="34708">MKKLLTALALSLSLVGTAVADEKVKIGFANRTLNGAFFNGLTEYMKIHAKEAGYDLITTDARGDMTKQIADVEDMISQGIDFLVLNPQDPVAGIKIAQSAAKANIPVIALDSDIALDAPVITRVMANNAANNRMIGELAVKQFGDKPINLVIISGSQGNLVGEDRRMNFLRGVLDSQIRQYNHSNINVLTQVWGNWDQQGGLKAMEDALVANGDKINAVYSEMDDMALGAIHALKAAGQLDKVKVYAHDGYKFGLNAVKRGELQATASNNPNQLTKLTVDIITQYKDGKRDFPDYSYIKPLLIDKSNVDEVYDENSLY</sequence>
<dbReference type="EMBL" id="PHHA01000010">
    <property type="protein sequence ID" value="PJG85486.1"/>
    <property type="molecule type" value="Genomic_DNA"/>
</dbReference>
<comment type="caution">
    <text evidence="6">The sequence shown here is derived from an EMBL/GenBank/DDBJ whole genome shotgun (WGS) entry which is preliminary data.</text>
</comment>
<feature type="domain" description="Periplasmic binding protein" evidence="5">
    <location>
        <begin position="26"/>
        <end position="289"/>
    </location>
</feature>
<gene>
    <name evidence="6" type="ORF">CVP05_05655</name>
</gene>
<evidence type="ECO:0000256" key="4">
    <source>
        <dbReference type="SAM" id="SignalP"/>
    </source>
</evidence>
<dbReference type="InterPro" id="IPR025997">
    <property type="entry name" value="SBP_2_dom"/>
</dbReference>
<proteinExistence type="inferred from homology"/>
<comment type="similarity">
    <text evidence="2">Belongs to the bacterial solute-binding protein 2 family.</text>
</comment>